<evidence type="ECO:0000313" key="2">
    <source>
        <dbReference type="EMBL" id="CAG6473149.1"/>
    </source>
</evidence>
<sequence length="101" mass="11436">MANMVTVALKMLSCNYIFQNSSKNRNYSKSRPVQTPIESTTCPTMPSQAITIFIGEQTAQGTNTPTPSLNKTSVFIFILHFYSHIPSQWPTDLRVKSRCKY</sequence>
<organism evidence="2">
    <name type="scientific">Culex pipiens</name>
    <name type="common">House mosquito</name>
    <dbReference type="NCBI Taxonomy" id="7175"/>
    <lineage>
        <taxon>Eukaryota</taxon>
        <taxon>Metazoa</taxon>
        <taxon>Ecdysozoa</taxon>
        <taxon>Arthropoda</taxon>
        <taxon>Hexapoda</taxon>
        <taxon>Insecta</taxon>
        <taxon>Pterygota</taxon>
        <taxon>Neoptera</taxon>
        <taxon>Endopterygota</taxon>
        <taxon>Diptera</taxon>
        <taxon>Nematocera</taxon>
        <taxon>Culicoidea</taxon>
        <taxon>Culicidae</taxon>
        <taxon>Culicinae</taxon>
        <taxon>Culicini</taxon>
        <taxon>Culex</taxon>
        <taxon>Culex</taxon>
    </lineage>
</organism>
<accession>A0A8D8BFP4</accession>
<name>A0A8D8BFP4_CULPI</name>
<proteinExistence type="predicted"/>
<dbReference type="EMBL" id="HBUE01072149">
    <property type="protein sequence ID" value="CAG6473149.1"/>
    <property type="molecule type" value="Transcribed_RNA"/>
</dbReference>
<reference evidence="2" key="1">
    <citation type="submission" date="2021-05" db="EMBL/GenBank/DDBJ databases">
        <authorList>
            <person name="Alioto T."/>
            <person name="Alioto T."/>
            <person name="Gomez Garrido J."/>
        </authorList>
    </citation>
    <scope>NUCLEOTIDE SEQUENCE</scope>
</reference>
<protein>
    <submittedName>
        <fullName evidence="2">(northern house mosquito) hypothetical protein</fullName>
    </submittedName>
</protein>
<dbReference type="AlphaFoldDB" id="A0A8D8BFP4"/>
<evidence type="ECO:0000256" key="1">
    <source>
        <dbReference type="SAM" id="MobiDB-lite"/>
    </source>
</evidence>
<feature type="compositionally biased region" description="Polar residues" evidence="1">
    <location>
        <begin position="32"/>
        <end position="42"/>
    </location>
</feature>
<feature type="region of interest" description="Disordered" evidence="1">
    <location>
        <begin position="23"/>
        <end position="42"/>
    </location>
</feature>